<dbReference type="EMBL" id="BAABJX010000007">
    <property type="protein sequence ID" value="GAA4822728.1"/>
    <property type="molecule type" value="Genomic_DNA"/>
</dbReference>
<evidence type="ECO:0000256" key="2">
    <source>
        <dbReference type="ARBA" id="ARBA00007118"/>
    </source>
</evidence>
<dbReference type="InterPro" id="IPR033878">
    <property type="entry name" value="NfsB-like"/>
</dbReference>
<evidence type="ECO:0000313" key="9">
    <source>
        <dbReference type="Proteomes" id="UP001500298"/>
    </source>
</evidence>
<dbReference type="Gene3D" id="3.40.109.10">
    <property type="entry name" value="NADH Oxidase"/>
    <property type="match status" value="1"/>
</dbReference>
<dbReference type="SUPFAM" id="SSF55469">
    <property type="entry name" value="FMN-dependent nitroreductase-like"/>
    <property type="match status" value="1"/>
</dbReference>
<protein>
    <submittedName>
        <fullName evidence="8">NAD(P)H-dependent oxidoreductase</fullName>
    </submittedName>
</protein>
<accession>A0ABP9D0A7</accession>
<comment type="similarity">
    <text evidence="2">Belongs to the nitroreductase family.</text>
</comment>
<gene>
    <name evidence="8" type="ORF">GCM10023331_03850</name>
</gene>
<keyword evidence="9" id="KW-1185">Reference proteome</keyword>
<comment type="caution">
    <text evidence="8">The sequence shown here is derived from an EMBL/GenBank/DDBJ whole genome shotgun (WGS) entry which is preliminary data.</text>
</comment>
<dbReference type="InterPro" id="IPR029479">
    <property type="entry name" value="Nitroreductase"/>
</dbReference>
<name>A0ABP9D0A7_9BACT</name>
<organism evidence="8 9">
    <name type="scientific">Algivirga pacifica</name>
    <dbReference type="NCBI Taxonomy" id="1162670"/>
    <lineage>
        <taxon>Bacteria</taxon>
        <taxon>Pseudomonadati</taxon>
        <taxon>Bacteroidota</taxon>
        <taxon>Cytophagia</taxon>
        <taxon>Cytophagales</taxon>
        <taxon>Flammeovirgaceae</taxon>
        <taxon>Algivirga</taxon>
    </lineage>
</organism>
<dbReference type="RefSeq" id="WP_345368741.1">
    <property type="nucleotide sequence ID" value="NZ_BAABJX010000007.1"/>
</dbReference>
<evidence type="ECO:0000256" key="6">
    <source>
        <dbReference type="ARBA" id="ARBA00023002"/>
    </source>
</evidence>
<feature type="domain" description="Nitroreductase" evidence="7">
    <location>
        <begin position="8"/>
        <end position="184"/>
    </location>
</feature>
<keyword evidence="6" id="KW-0560">Oxidoreductase</keyword>
<proteinExistence type="inferred from homology"/>
<evidence type="ECO:0000256" key="4">
    <source>
        <dbReference type="ARBA" id="ARBA00022643"/>
    </source>
</evidence>
<evidence type="ECO:0000256" key="3">
    <source>
        <dbReference type="ARBA" id="ARBA00022630"/>
    </source>
</evidence>
<evidence type="ECO:0000313" key="8">
    <source>
        <dbReference type="EMBL" id="GAA4822728.1"/>
    </source>
</evidence>
<keyword evidence="3" id="KW-0285">Flavoprotein</keyword>
<keyword evidence="5" id="KW-0521">NADP</keyword>
<dbReference type="CDD" id="cd02149">
    <property type="entry name" value="NfsB-like"/>
    <property type="match status" value="1"/>
</dbReference>
<evidence type="ECO:0000259" key="7">
    <source>
        <dbReference type="Pfam" id="PF00881"/>
    </source>
</evidence>
<dbReference type="PANTHER" id="PTHR43673">
    <property type="entry name" value="NAD(P)H NITROREDUCTASE YDGI-RELATED"/>
    <property type="match status" value="1"/>
</dbReference>
<sequence>MDIIEKLNWRYATKKFDTKKLPQETVEQIIEAGNLTASSYGLQPWKIVVVENPEVREQLVEYSWGQAQVKDASHLLVIARQADINADDVEAFIENIVATRGVPAEALSDYKNMMLSTISRLDESAKQVWMDKQAYIVLGNLLTVCAALNVDTCPMEGFVPAEYDRILGLVDKGLQSVLVLPIGYRAEDDTYQHLKKVRKPLEEAVVTI</sequence>
<keyword evidence="4" id="KW-0288">FMN</keyword>
<dbReference type="PANTHER" id="PTHR43673:SF2">
    <property type="entry name" value="NITROREDUCTASE"/>
    <property type="match status" value="1"/>
</dbReference>
<dbReference type="InterPro" id="IPR000415">
    <property type="entry name" value="Nitroreductase-like"/>
</dbReference>
<evidence type="ECO:0000256" key="1">
    <source>
        <dbReference type="ARBA" id="ARBA00001917"/>
    </source>
</evidence>
<evidence type="ECO:0000256" key="5">
    <source>
        <dbReference type="ARBA" id="ARBA00022857"/>
    </source>
</evidence>
<comment type="cofactor">
    <cofactor evidence="1">
        <name>FMN</name>
        <dbReference type="ChEBI" id="CHEBI:58210"/>
    </cofactor>
</comment>
<dbReference type="Proteomes" id="UP001500298">
    <property type="component" value="Unassembled WGS sequence"/>
</dbReference>
<dbReference type="Pfam" id="PF00881">
    <property type="entry name" value="Nitroreductase"/>
    <property type="match status" value="1"/>
</dbReference>
<reference evidence="9" key="1">
    <citation type="journal article" date="2019" name="Int. J. Syst. Evol. Microbiol.">
        <title>The Global Catalogue of Microorganisms (GCM) 10K type strain sequencing project: providing services to taxonomists for standard genome sequencing and annotation.</title>
        <authorList>
            <consortium name="The Broad Institute Genomics Platform"/>
            <consortium name="The Broad Institute Genome Sequencing Center for Infectious Disease"/>
            <person name="Wu L."/>
            <person name="Ma J."/>
        </authorList>
    </citation>
    <scope>NUCLEOTIDE SEQUENCE [LARGE SCALE GENOMIC DNA]</scope>
    <source>
        <strain evidence="9">JCM 18326</strain>
    </source>
</reference>